<evidence type="ECO:0000313" key="3">
    <source>
        <dbReference type="WBParaSite" id="PSAMB.scaffold2010size26046.g15903.t1"/>
    </source>
</evidence>
<dbReference type="AlphaFoldDB" id="A0A914VH93"/>
<keyword evidence="1" id="KW-0732">Signal</keyword>
<keyword evidence="2" id="KW-1185">Reference proteome</keyword>
<proteinExistence type="predicted"/>
<sequence length="157" mass="17333">MLPSILSTLFALLVLTCQAIFFATAASLASPHAHHQHKLRHQHNRHGKHSVQRNDVKFDTLAVLLKSASITNGEEPSNNGHDVIEEILKKSLSRRNRSLDNGVIEQQTCQHEDLISCDDYSSGDKECHTTATGMNCCRCKGHLIRKRQSGLSPVAAS</sequence>
<organism evidence="2 3">
    <name type="scientific">Plectus sambesii</name>
    <dbReference type="NCBI Taxonomy" id="2011161"/>
    <lineage>
        <taxon>Eukaryota</taxon>
        <taxon>Metazoa</taxon>
        <taxon>Ecdysozoa</taxon>
        <taxon>Nematoda</taxon>
        <taxon>Chromadorea</taxon>
        <taxon>Plectida</taxon>
        <taxon>Plectina</taxon>
        <taxon>Plectoidea</taxon>
        <taxon>Plectidae</taxon>
        <taxon>Plectus</taxon>
    </lineage>
</organism>
<reference evidence="3" key="1">
    <citation type="submission" date="2022-11" db="UniProtKB">
        <authorList>
            <consortium name="WormBaseParasite"/>
        </authorList>
    </citation>
    <scope>IDENTIFICATION</scope>
</reference>
<dbReference type="WBParaSite" id="PSAMB.scaffold2010size26046.g15903.t1">
    <property type="protein sequence ID" value="PSAMB.scaffold2010size26046.g15903.t1"/>
    <property type="gene ID" value="PSAMB.scaffold2010size26046.g15903"/>
</dbReference>
<name>A0A914VH93_9BILA</name>
<evidence type="ECO:0000313" key="2">
    <source>
        <dbReference type="Proteomes" id="UP000887566"/>
    </source>
</evidence>
<accession>A0A914VH93</accession>
<evidence type="ECO:0000256" key="1">
    <source>
        <dbReference type="SAM" id="SignalP"/>
    </source>
</evidence>
<protein>
    <submittedName>
        <fullName evidence="3">Uncharacterized protein</fullName>
    </submittedName>
</protein>
<feature type="signal peptide" evidence="1">
    <location>
        <begin position="1"/>
        <end position="19"/>
    </location>
</feature>
<dbReference type="Proteomes" id="UP000887566">
    <property type="component" value="Unplaced"/>
</dbReference>
<feature type="chain" id="PRO_5037173390" evidence="1">
    <location>
        <begin position="20"/>
        <end position="157"/>
    </location>
</feature>